<feature type="region of interest" description="Disordered" evidence="1">
    <location>
        <begin position="1"/>
        <end position="22"/>
    </location>
</feature>
<reference evidence="3" key="1">
    <citation type="submission" date="2025-08" db="UniProtKB">
        <authorList>
            <consortium name="RefSeq"/>
        </authorList>
    </citation>
    <scope>IDENTIFICATION</scope>
</reference>
<organism evidence="2 3">
    <name type="scientific">Cottoperca gobio</name>
    <name type="common">Frogmouth</name>
    <name type="synonym">Aphritis gobio</name>
    <dbReference type="NCBI Taxonomy" id="56716"/>
    <lineage>
        <taxon>Eukaryota</taxon>
        <taxon>Metazoa</taxon>
        <taxon>Chordata</taxon>
        <taxon>Craniata</taxon>
        <taxon>Vertebrata</taxon>
        <taxon>Euteleostomi</taxon>
        <taxon>Actinopterygii</taxon>
        <taxon>Neopterygii</taxon>
        <taxon>Teleostei</taxon>
        <taxon>Neoteleostei</taxon>
        <taxon>Acanthomorphata</taxon>
        <taxon>Eupercaria</taxon>
        <taxon>Perciformes</taxon>
        <taxon>Notothenioidei</taxon>
        <taxon>Bovichtidae</taxon>
        <taxon>Cottoperca</taxon>
    </lineage>
</organism>
<evidence type="ECO:0000313" key="3">
    <source>
        <dbReference type="RefSeq" id="XP_029310939.1"/>
    </source>
</evidence>
<dbReference type="AlphaFoldDB" id="A0A6J2RLS6"/>
<feature type="compositionally biased region" description="Acidic residues" evidence="1">
    <location>
        <begin position="47"/>
        <end position="63"/>
    </location>
</feature>
<protein>
    <submittedName>
        <fullName evidence="3">Uncharacterized protein LOC115023820</fullName>
    </submittedName>
</protein>
<feature type="region of interest" description="Disordered" evidence="1">
    <location>
        <begin position="37"/>
        <end position="63"/>
    </location>
</feature>
<keyword evidence="2" id="KW-1185">Reference proteome</keyword>
<dbReference type="RefSeq" id="XP_029310939.1">
    <property type="nucleotide sequence ID" value="XM_029455079.1"/>
</dbReference>
<gene>
    <name evidence="3" type="primary">LOC115023820</name>
</gene>
<name>A0A6J2RLS6_COTGO</name>
<accession>A0A6J2RLS6</accession>
<dbReference type="OrthoDB" id="419317at2759"/>
<feature type="compositionally biased region" description="Basic residues" evidence="1">
    <location>
        <begin position="1"/>
        <end position="21"/>
    </location>
</feature>
<proteinExistence type="predicted"/>
<evidence type="ECO:0000256" key="1">
    <source>
        <dbReference type="SAM" id="MobiDB-lite"/>
    </source>
</evidence>
<dbReference type="KEGG" id="cgob:115023820"/>
<feature type="compositionally biased region" description="Basic and acidic residues" evidence="1">
    <location>
        <begin position="37"/>
        <end position="46"/>
    </location>
</feature>
<dbReference type="InParanoid" id="A0A6J2RLS6"/>
<evidence type="ECO:0000313" key="2">
    <source>
        <dbReference type="Proteomes" id="UP000504630"/>
    </source>
</evidence>
<dbReference type="Proteomes" id="UP000504630">
    <property type="component" value="Chromosome 18"/>
</dbReference>
<dbReference type="GeneID" id="115023820"/>
<sequence length="292" mass="33349">MGGKLSAKRKQRRNISNKSKRTAFFLTHGEERSRGFNERCVGREDEQSSCDDESSSWITEEEEEEEKCYDPEDATLTFVEGEDDLDFLCCDYKSLRAKMSCGHAVTPMSLTDWCRHLLDDGDTTFKCGQTDCDAKWPFEEVCKMALLTPEEMKYFEKKMFSNAAKDFLDVKSCPGCNSRVVRNDFHDLSVQCPVCTGKRRRAYNFCWQCLKKWKGPAPRTDRCANDECQNPVEILRTCADITFQDVKGVTGCASIRACPTCGLLVEHDKTQCKNVFCIRCKVEVLFCVPEAH</sequence>